<dbReference type="PANTHER" id="PTHR31569">
    <property type="entry name" value="SWIM-TYPE DOMAIN-CONTAINING PROTEIN"/>
    <property type="match status" value="1"/>
</dbReference>
<dbReference type="PANTHER" id="PTHR31569:SF4">
    <property type="entry name" value="SWIM-TYPE DOMAIN-CONTAINING PROTEIN"/>
    <property type="match status" value="1"/>
</dbReference>
<organism evidence="2 3">
    <name type="scientific">Golovinomyces cichoracearum</name>
    <dbReference type="NCBI Taxonomy" id="62708"/>
    <lineage>
        <taxon>Eukaryota</taxon>
        <taxon>Fungi</taxon>
        <taxon>Dikarya</taxon>
        <taxon>Ascomycota</taxon>
        <taxon>Pezizomycotina</taxon>
        <taxon>Leotiomycetes</taxon>
        <taxon>Erysiphales</taxon>
        <taxon>Erysiphaceae</taxon>
        <taxon>Golovinomyces</taxon>
    </lineage>
</organism>
<sequence length="130" mass="15132">MVNISGSAGNSMTPQLAVSFVSGEKEEDYKWVLNCTKQLLIKYNIPFPKVWVTDRELALMKAIEAIFPTSDHILCRWHVNMNVVARCKKYFKVQKEWDAFYTTWIKLIDSTTLEDVRKNFEVLCKHNNVA</sequence>
<dbReference type="Proteomes" id="UP000283383">
    <property type="component" value="Unassembled WGS sequence"/>
</dbReference>
<evidence type="ECO:0000313" key="3">
    <source>
        <dbReference type="Proteomes" id="UP000283383"/>
    </source>
</evidence>
<gene>
    <name evidence="2" type="ORF">GcM3_156013</name>
</gene>
<dbReference type="Pfam" id="PF10551">
    <property type="entry name" value="MULE"/>
    <property type="match status" value="1"/>
</dbReference>
<name>A0A420HVH7_9PEZI</name>
<feature type="non-terminal residue" evidence="2">
    <location>
        <position position="130"/>
    </location>
</feature>
<dbReference type="InterPro" id="IPR018289">
    <property type="entry name" value="MULE_transposase_dom"/>
</dbReference>
<protein>
    <submittedName>
        <fullName evidence="2">PKS-NRPS hybrid synthetase</fullName>
    </submittedName>
</protein>
<proteinExistence type="predicted"/>
<dbReference type="STRING" id="62708.A0A420HVH7"/>
<feature type="domain" description="MULE transposase" evidence="1">
    <location>
        <begin position="1"/>
        <end position="82"/>
    </location>
</feature>
<reference evidence="2 3" key="1">
    <citation type="journal article" date="2018" name="BMC Genomics">
        <title>Comparative genome analyses reveal sequence features reflecting distinct modes of host-adaptation between dicot and monocot powdery mildew.</title>
        <authorList>
            <person name="Wu Y."/>
            <person name="Ma X."/>
            <person name="Pan Z."/>
            <person name="Kale S.D."/>
            <person name="Song Y."/>
            <person name="King H."/>
            <person name="Zhang Q."/>
            <person name="Presley C."/>
            <person name="Deng X."/>
            <person name="Wei C.I."/>
            <person name="Xiao S."/>
        </authorList>
    </citation>
    <scope>NUCLEOTIDE SEQUENCE [LARGE SCALE GENOMIC DNA]</scope>
    <source>
        <strain evidence="2">UMSG3</strain>
    </source>
</reference>
<dbReference type="EMBL" id="MCBQ01015681">
    <property type="protein sequence ID" value="RKF61426.1"/>
    <property type="molecule type" value="Genomic_DNA"/>
</dbReference>
<keyword evidence="3" id="KW-1185">Reference proteome</keyword>
<comment type="caution">
    <text evidence="2">The sequence shown here is derived from an EMBL/GenBank/DDBJ whole genome shotgun (WGS) entry which is preliminary data.</text>
</comment>
<accession>A0A420HVH7</accession>
<dbReference type="AlphaFoldDB" id="A0A420HVH7"/>
<evidence type="ECO:0000259" key="1">
    <source>
        <dbReference type="Pfam" id="PF10551"/>
    </source>
</evidence>
<dbReference type="InterPro" id="IPR052579">
    <property type="entry name" value="Zinc_finger_SWIM"/>
</dbReference>
<evidence type="ECO:0000313" key="2">
    <source>
        <dbReference type="EMBL" id="RKF61426.1"/>
    </source>
</evidence>